<dbReference type="Pfam" id="PF07102">
    <property type="entry name" value="YbcO"/>
    <property type="match status" value="1"/>
</dbReference>
<evidence type="ECO:0000313" key="2">
    <source>
        <dbReference type="EMBL" id="GHA15467.1"/>
    </source>
</evidence>
<evidence type="ECO:0000256" key="1">
    <source>
        <dbReference type="SAM" id="MobiDB-lite"/>
    </source>
</evidence>
<evidence type="ECO:0008006" key="4">
    <source>
        <dbReference type="Google" id="ProtNLM"/>
    </source>
</evidence>
<reference evidence="2" key="1">
    <citation type="journal article" date="2014" name="Int. J. Syst. Evol. Microbiol.">
        <title>Complete genome sequence of Corynebacterium casei LMG S-19264T (=DSM 44701T), isolated from a smear-ripened cheese.</title>
        <authorList>
            <consortium name="US DOE Joint Genome Institute (JGI-PGF)"/>
            <person name="Walter F."/>
            <person name="Albersmeier A."/>
            <person name="Kalinowski J."/>
            <person name="Ruckert C."/>
        </authorList>
    </citation>
    <scope>NUCLEOTIDE SEQUENCE</scope>
    <source>
        <strain evidence="2">KCTC 32437</strain>
    </source>
</reference>
<dbReference type="EMBL" id="BMZE01000001">
    <property type="protein sequence ID" value="GHA15467.1"/>
    <property type="molecule type" value="Genomic_DNA"/>
</dbReference>
<proteinExistence type="predicted"/>
<sequence length="168" mass="18952">MPEFRREPIRSKALRRAAKGQPCTLNFPGICDHNPETTVLAHVHDESFGKSRKADDTSAVHACYACHSALDLHRHGLADADLYRMLLRALQRTLRRLVETGVVQVPLDQSKPASARPVPKRKPRNQRAKIYGSKEMPQRPKRPAKPQHTATRELTKGIGRIESPEEVE</sequence>
<dbReference type="Proteomes" id="UP000646579">
    <property type="component" value="Unassembled WGS sequence"/>
</dbReference>
<protein>
    <recommendedName>
        <fullName evidence="4">DUF1364 family protein</fullName>
    </recommendedName>
</protein>
<name>A0A918RZM2_9HYPH</name>
<dbReference type="Gene3D" id="3.30.50.20">
    <property type="entry name" value="prophage-derive protein ybcO"/>
    <property type="match status" value="1"/>
</dbReference>
<organism evidence="2 3">
    <name type="scientific">Devosia pacifica</name>
    <dbReference type="NCBI Taxonomy" id="1335967"/>
    <lineage>
        <taxon>Bacteria</taxon>
        <taxon>Pseudomonadati</taxon>
        <taxon>Pseudomonadota</taxon>
        <taxon>Alphaproteobacteria</taxon>
        <taxon>Hyphomicrobiales</taxon>
        <taxon>Devosiaceae</taxon>
        <taxon>Devosia</taxon>
    </lineage>
</organism>
<dbReference type="InterPro" id="IPR010774">
    <property type="entry name" value="YbcO"/>
</dbReference>
<feature type="region of interest" description="Disordered" evidence="1">
    <location>
        <begin position="108"/>
        <end position="168"/>
    </location>
</feature>
<gene>
    <name evidence="2" type="ORF">GCM10007989_07800</name>
</gene>
<reference evidence="2" key="2">
    <citation type="submission" date="2020-09" db="EMBL/GenBank/DDBJ databases">
        <authorList>
            <person name="Sun Q."/>
            <person name="Kim S."/>
        </authorList>
    </citation>
    <scope>NUCLEOTIDE SEQUENCE</scope>
    <source>
        <strain evidence="2">KCTC 32437</strain>
    </source>
</reference>
<comment type="caution">
    <text evidence="2">The sequence shown here is derived from an EMBL/GenBank/DDBJ whole genome shotgun (WGS) entry which is preliminary data.</text>
</comment>
<accession>A0A918RZM2</accession>
<dbReference type="RefSeq" id="WP_189423598.1">
    <property type="nucleotide sequence ID" value="NZ_BMZE01000001.1"/>
</dbReference>
<evidence type="ECO:0000313" key="3">
    <source>
        <dbReference type="Proteomes" id="UP000646579"/>
    </source>
</evidence>
<dbReference type="AlphaFoldDB" id="A0A918RZM2"/>
<feature type="compositionally biased region" description="Basic residues" evidence="1">
    <location>
        <begin position="118"/>
        <end position="127"/>
    </location>
</feature>
<keyword evidence="3" id="KW-1185">Reference proteome</keyword>